<feature type="region of interest" description="Disordered" evidence="1">
    <location>
        <begin position="61"/>
        <end position="183"/>
    </location>
</feature>
<accession>A0ABN7RSC5</accession>
<organism evidence="2 3">
    <name type="scientific">Oikopleura dioica</name>
    <name type="common">Tunicate</name>
    <dbReference type="NCBI Taxonomy" id="34765"/>
    <lineage>
        <taxon>Eukaryota</taxon>
        <taxon>Metazoa</taxon>
        <taxon>Chordata</taxon>
        <taxon>Tunicata</taxon>
        <taxon>Appendicularia</taxon>
        <taxon>Copelata</taxon>
        <taxon>Oikopleuridae</taxon>
        <taxon>Oikopleura</taxon>
    </lineage>
</organism>
<feature type="compositionally biased region" description="Acidic residues" evidence="1">
    <location>
        <begin position="79"/>
        <end position="88"/>
    </location>
</feature>
<keyword evidence="3" id="KW-1185">Reference proteome</keyword>
<gene>
    <name evidence="2" type="ORF">OKIOD_LOCUS1649</name>
</gene>
<feature type="compositionally biased region" description="Basic and acidic residues" evidence="1">
    <location>
        <begin position="455"/>
        <end position="474"/>
    </location>
</feature>
<reference evidence="2 3" key="1">
    <citation type="submission" date="2021-04" db="EMBL/GenBank/DDBJ databases">
        <authorList>
            <person name="Bliznina A."/>
        </authorList>
    </citation>
    <scope>NUCLEOTIDE SEQUENCE [LARGE SCALE GENOMIC DNA]</scope>
</reference>
<feature type="compositionally biased region" description="Low complexity" evidence="1">
    <location>
        <begin position="256"/>
        <end position="273"/>
    </location>
</feature>
<name>A0ABN7RSC5_OIKDI</name>
<feature type="compositionally biased region" description="Low complexity" evidence="1">
    <location>
        <begin position="203"/>
        <end position="222"/>
    </location>
</feature>
<feature type="compositionally biased region" description="Low complexity" evidence="1">
    <location>
        <begin position="327"/>
        <end position="352"/>
    </location>
</feature>
<sequence length="826" mass="89254">MSGINTPMKELSLEFSFTESTKEEQTDEKMNVDENMLPKCTSDAEIQPKRALVFDDVPELSEDEEVDQNSNINLPPPELSEEEMEIEDKENLKPADLPQPKEKILIKEPDFPAPAIEVPEEPKESRILSPKKGVKVNTAHTPSYMRGTASSSAKTPKKGGEKVPEEKKREMPKPGFSTKFSKPTTKKYGIAASLCKKEATKPVVSKAASGQSSSSRFGFQPPKKLASRPATAPSKPVAPKPTAMKSKTETAARGRPTVATKTTTKSKTVTAPKRPVSARPAFGSSAKPAKPVVSSRPASAKPTVDRAKSTLTSRVGTGSAPKPSTMSAKSSIPPRPASAKPRPATTSTSASRFGAVAKTGVSKTERKPGAPKKEEAKKVVQPTSSKVKPGVVQPKVVSRFGQASASSKKEVQKVKPASSTAPGKSTAATIPKPKIPSSTMEKSEKSKPLTAKAVEVTERLLSKTPKTPRDKPAESKTPASSSASMKAKTPVRPKTPVAKTPAKTPGKMSSKTPTGATGKSAKKEEAKKRRRTRYSITQEATEKMSEAFSKCAKNRVEANESLFKDLNEDDQNDAESNLVVQAIENLIQSAKEQNLPSHNLLDLLTGMRDDLGEDIAMVTCYWAAKIDVLMKLGSKACEIKEELETATKSNPIPASDFAKLKKETLEKMSEPGFDERGATPDPEATIPLEDDEMLELSIVNMPPFEEPAPAPTVSVEAPTPEPESFVEPMSTEQTLANLTEMNNKQDATLLRFVVRKTKCKDLSKLIVTPVRRSKRIANKTPGKTPGTPTTRTPRAELDITDLKELHNNTEIGFLENPKLNLDSVLE</sequence>
<dbReference type="Proteomes" id="UP001158576">
    <property type="component" value="Chromosome PAR"/>
</dbReference>
<feature type="region of interest" description="Disordered" evidence="1">
    <location>
        <begin position="198"/>
        <end position="535"/>
    </location>
</feature>
<feature type="compositionally biased region" description="Low complexity" evidence="1">
    <location>
        <begin position="779"/>
        <end position="792"/>
    </location>
</feature>
<feature type="region of interest" description="Disordered" evidence="1">
    <location>
        <begin position="773"/>
        <end position="795"/>
    </location>
</feature>
<protein>
    <submittedName>
        <fullName evidence="2">Oidioi.mRNA.OKI2018_I69.PAR.g10091.t1.cds</fullName>
    </submittedName>
</protein>
<evidence type="ECO:0000313" key="2">
    <source>
        <dbReference type="EMBL" id="CAG5082305.1"/>
    </source>
</evidence>
<feature type="compositionally biased region" description="Polar residues" evidence="1">
    <location>
        <begin position="309"/>
        <end position="326"/>
    </location>
</feature>
<feature type="compositionally biased region" description="Basic and acidic residues" evidence="1">
    <location>
        <begin position="20"/>
        <end position="32"/>
    </location>
</feature>
<feature type="compositionally biased region" description="Basic and acidic residues" evidence="1">
    <location>
        <begin position="158"/>
        <end position="172"/>
    </location>
</feature>
<feature type="region of interest" description="Disordered" evidence="1">
    <location>
        <begin position="1"/>
        <end position="35"/>
    </location>
</feature>
<feature type="compositionally biased region" description="Basic and acidic residues" evidence="1">
    <location>
        <begin position="89"/>
        <end position="110"/>
    </location>
</feature>
<feature type="compositionally biased region" description="Basic and acidic residues" evidence="1">
    <location>
        <begin position="363"/>
        <end position="378"/>
    </location>
</feature>
<dbReference type="EMBL" id="OU015568">
    <property type="protein sequence ID" value="CAG5082305.1"/>
    <property type="molecule type" value="Genomic_DNA"/>
</dbReference>
<evidence type="ECO:0000313" key="3">
    <source>
        <dbReference type="Proteomes" id="UP001158576"/>
    </source>
</evidence>
<evidence type="ECO:0000256" key="1">
    <source>
        <dbReference type="SAM" id="MobiDB-lite"/>
    </source>
</evidence>
<proteinExistence type="predicted"/>
<feature type="compositionally biased region" description="Polar residues" evidence="1">
    <location>
        <begin position="417"/>
        <end position="428"/>
    </location>
</feature>
<feature type="compositionally biased region" description="Low complexity" evidence="1">
    <location>
        <begin position="384"/>
        <end position="398"/>
    </location>
</feature>